<dbReference type="CDD" id="cd05195">
    <property type="entry name" value="enoyl_red"/>
    <property type="match status" value="1"/>
</dbReference>
<dbReference type="SUPFAM" id="SSF52151">
    <property type="entry name" value="FabD/lysophospholipase-like"/>
    <property type="match status" value="1"/>
</dbReference>
<feature type="region of interest" description="C-terminal hotdog fold" evidence="7">
    <location>
        <begin position="1017"/>
        <end position="1163"/>
    </location>
</feature>
<dbReference type="InterPro" id="IPR032821">
    <property type="entry name" value="PKS_assoc"/>
</dbReference>
<dbReference type="FunFam" id="3.40.47.10:FF:000019">
    <property type="entry name" value="Polyketide synthase type I"/>
    <property type="match status" value="1"/>
</dbReference>
<dbReference type="Proteomes" id="UP000467260">
    <property type="component" value="Chromosome"/>
</dbReference>
<dbReference type="Gene3D" id="3.90.180.10">
    <property type="entry name" value="Medium-chain alcohol dehydrogenases, catalytic domain"/>
    <property type="match status" value="1"/>
</dbReference>
<dbReference type="CDD" id="cd00833">
    <property type="entry name" value="PKS"/>
    <property type="match status" value="1"/>
</dbReference>
<evidence type="ECO:0000259" key="8">
    <source>
        <dbReference type="PROSITE" id="PS50075"/>
    </source>
</evidence>
<dbReference type="Pfam" id="PF16197">
    <property type="entry name" value="KAsynt_C_assoc"/>
    <property type="match status" value="1"/>
</dbReference>
<dbReference type="InterPro" id="IPR057326">
    <property type="entry name" value="KR_dom"/>
</dbReference>
<dbReference type="PROSITE" id="PS50075">
    <property type="entry name" value="CARRIER"/>
    <property type="match status" value="1"/>
</dbReference>
<dbReference type="InterPro" id="IPR050091">
    <property type="entry name" value="PKS_NRPS_Biosynth_Enz"/>
</dbReference>
<evidence type="ECO:0000313" key="11">
    <source>
        <dbReference type="EMBL" id="BBZ22075.1"/>
    </source>
</evidence>
<dbReference type="SMART" id="SM00829">
    <property type="entry name" value="PKS_ER"/>
    <property type="match status" value="1"/>
</dbReference>
<dbReference type="InterPro" id="IPR020806">
    <property type="entry name" value="PKS_PP-bd"/>
</dbReference>
<dbReference type="Gene3D" id="3.40.50.720">
    <property type="entry name" value="NAD(P)-binding Rossmann-like Domain"/>
    <property type="match status" value="3"/>
</dbReference>
<evidence type="ECO:0000256" key="3">
    <source>
        <dbReference type="ARBA" id="ARBA00022679"/>
    </source>
</evidence>
<feature type="region of interest" description="N-terminal hotdog fold" evidence="7">
    <location>
        <begin position="880"/>
        <end position="1007"/>
    </location>
</feature>
<feature type="domain" description="Ketosynthase family 3 (KS3)" evidence="9">
    <location>
        <begin position="1"/>
        <end position="428"/>
    </location>
</feature>
<evidence type="ECO:0000256" key="1">
    <source>
        <dbReference type="ARBA" id="ARBA00022450"/>
    </source>
</evidence>
<dbReference type="SUPFAM" id="SSF51735">
    <property type="entry name" value="NAD(P)-binding Rossmann-fold domains"/>
    <property type="match status" value="3"/>
</dbReference>
<dbReference type="InterPro" id="IPR049552">
    <property type="entry name" value="PKS_DH_N"/>
</dbReference>
<dbReference type="InterPro" id="IPR036736">
    <property type="entry name" value="ACP-like_sf"/>
</dbReference>
<dbReference type="InterPro" id="IPR013968">
    <property type="entry name" value="PKS_KR"/>
</dbReference>
<evidence type="ECO:0000256" key="7">
    <source>
        <dbReference type="PROSITE-ProRule" id="PRU01363"/>
    </source>
</evidence>
<dbReference type="GO" id="GO:0004315">
    <property type="term" value="F:3-oxoacyl-[acyl-carrier-protein] synthase activity"/>
    <property type="evidence" value="ECO:0007669"/>
    <property type="project" value="InterPro"/>
</dbReference>
<feature type="domain" description="Carrier" evidence="8">
    <location>
        <begin position="2032"/>
        <end position="2109"/>
    </location>
</feature>
<dbReference type="PROSITE" id="PS52004">
    <property type="entry name" value="KS3_2"/>
    <property type="match status" value="1"/>
</dbReference>
<dbReference type="SUPFAM" id="SSF47336">
    <property type="entry name" value="ACP-like"/>
    <property type="match status" value="1"/>
</dbReference>
<dbReference type="InterPro" id="IPR014031">
    <property type="entry name" value="Ketoacyl_synth_C"/>
</dbReference>
<evidence type="ECO:0000256" key="4">
    <source>
        <dbReference type="ARBA" id="ARBA00022857"/>
    </source>
</evidence>
<dbReference type="OrthoDB" id="9778690at2"/>
<dbReference type="Pfam" id="PF14765">
    <property type="entry name" value="PS-DH"/>
    <property type="match status" value="1"/>
</dbReference>
<dbReference type="Pfam" id="PF08659">
    <property type="entry name" value="KR"/>
    <property type="match status" value="1"/>
</dbReference>
<dbReference type="Gene3D" id="3.40.366.10">
    <property type="entry name" value="Malonyl-Coenzyme A Acyl Carrier Protein, domain 2"/>
    <property type="match status" value="1"/>
</dbReference>
<protein>
    <submittedName>
        <fullName evidence="11">Putative polyketide synthase</fullName>
    </submittedName>
</protein>
<dbReference type="PANTHER" id="PTHR43775">
    <property type="entry name" value="FATTY ACID SYNTHASE"/>
    <property type="match status" value="1"/>
</dbReference>
<gene>
    <name evidence="11" type="ORF">MHIB_04930</name>
</gene>
<dbReference type="InterPro" id="IPR018201">
    <property type="entry name" value="Ketoacyl_synth_AS"/>
</dbReference>
<dbReference type="SMART" id="SM00825">
    <property type="entry name" value="PKS_KS"/>
    <property type="match status" value="1"/>
</dbReference>
<dbReference type="PROSITE" id="PS52019">
    <property type="entry name" value="PKS_MFAS_DH"/>
    <property type="match status" value="1"/>
</dbReference>
<dbReference type="Pfam" id="PF21089">
    <property type="entry name" value="PKS_DH_N"/>
    <property type="match status" value="1"/>
</dbReference>
<dbReference type="InterPro" id="IPR020843">
    <property type="entry name" value="ER"/>
</dbReference>
<dbReference type="SMART" id="SM00822">
    <property type="entry name" value="PKS_KR"/>
    <property type="match status" value="1"/>
</dbReference>
<dbReference type="SUPFAM" id="SSF50129">
    <property type="entry name" value="GroES-like"/>
    <property type="match status" value="1"/>
</dbReference>
<keyword evidence="2" id="KW-0597">Phosphoprotein</keyword>
<dbReference type="InterPro" id="IPR020841">
    <property type="entry name" value="PKS_Beta-ketoAc_synthase_dom"/>
</dbReference>
<dbReference type="PROSITE" id="PS00012">
    <property type="entry name" value="PHOSPHOPANTETHEINE"/>
    <property type="match status" value="1"/>
</dbReference>
<dbReference type="InterPro" id="IPR016035">
    <property type="entry name" value="Acyl_Trfase/lysoPLipase"/>
</dbReference>
<keyword evidence="4" id="KW-0521">NADP</keyword>
<dbReference type="GO" id="GO:0016491">
    <property type="term" value="F:oxidoreductase activity"/>
    <property type="evidence" value="ECO:0007669"/>
    <property type="project" value="InterPro"/>
</dbReference>
<dbReference type="InterPro" id="IPR036291">
    <property type="entry name" value="NAD(P)-bd_dom_sf"/>
</dbReference>
<dbReference type="Pfam" id="PF00107">
    <property type="entry name" value="ADH_zinc_N"/>
    <property type="match status" value="1"/>
</dbReference>
<dbReference type="KEGG" id="mhib:MHIB_04930"/>
<dbReference type="Gene3D" id="3.40.47.10">
    <property type="match status" value="1"/>
</dbReference>
<evidence type="ECO:0000256" key="6">
    <source>
        <dbReference type="ARBA" id="ARBA00023315"/>
    </source>
</evidence>
<dbReference type="RefSeq" id="WP_085135533.1">
    <property type="nucleotide sequence ID" value="NZ_AP022609.1"/>
</dbReference>
<keyword evidence="1" id="KW-0596">Phosphopantetheine</keyword>
<dbReference type="Gene3D" id="3.10.129.10">
    <property type="entry name" value="Hotdog Thioesterase"/>
    <property type="match status" value="1"/>
</dbReference>
<reference evidence="11 12" key="1">
    <citation type="journal article" date="2019" name="Emerg. Microbes Infect.">
        <title>Comprehensive subspecies identification of 175 nontuberculous mycobacteria species based on 7547 genomic profiles.</title>
        <authorList>
            <person name="Matsumoto Y."/>
            <person name="Kinjo T."/>
            <person name="Motooka D."/>
            <person name="Nabeya D."/>
            <person name="Jung N."/>
            <person name="Uechi K."/>
            <person name="Horii T."/>
            <person name="Iida T."/>
            <person name="Fujita J."/>
            <person name="Nakamura S."/>
        </authorList>
    </citation>
    <scope>NUCLEOTIDE SEQUENCE [LARGE SCALE GENOMIC DNA]</scope>
    <source>
        <strain evidence="11 12">JCM 13571</strain>
    </source>
</reference>
<name>A0A7I7WYW8_9MYCO</name>
<dbReference type="Pfam" id="PF00550">
    <property type="entry name" value="PP-binding"/>
    <property type="match status" value="1"/>
</dbReference>
<dbReference type="InterPro" id="IPR014030">
    <property type="entry name" value="Ketoacyl_synth_N"/>
</dbReference>
<dbReference type="InterPro" id="IPR009081">
    <property type="entry name" value="PP-bd_ACP"/>
</dbReference>
<dbReference type="GO" id="GO:0004312">
    <property type="term" value="F:fatty acid synthase activity"/>
    <property type="evidence" value="ECO:0007669"/>
    <property type="project" value="TreeGrafter"/>
</dbReference>
<dbReference type="InterPro" id="IPR020807">
    <property type="entry name" value="PKS_DH"/>
</dbReference>
<dbReference type="SUPFAM" id="SSF53901">
    <property type="entry name" value="Thiolase-like"/>
    <property type="match status" value="1"/>
</dbReference>
<dbReference type="GO" id="GO:0031177">
    <property type="term" value="F:phosphopantetheine binding"/>
    <property type="evidence" value="ECO:0007669"/>
    <property type="project" value="InterPro"/>
</dbReference>
<keyword evidence="3" id="KW-0808">Transferase</keyword>
<accession>A0A7I7WYW8</accession>
<evidence type="ECO:0000259" key="10">
    <source>
        <dbReference type="PROSITE" id="PS52019"/>
    </source>
</evidence>
<keyword evidence="12" id="KW-1185">Reference proteome</keyword>
<dbReference type="InterPro" id="IPR014043">
    <property type="entry name" value="Acyl_transferase_dom"/>
</dbReference>
<dbReference type="PANTHER" id="PTHR43775:SF37">
    <property type="entry name" value="SI:DKEY-61P9.11"/>
    <property type="match status" value="1"/>
</dbReference>
<dbReference type="InterPro" id="IPR049900">
    <property type="entry name" value="PKS_mFAS_DH"/>
</dbReference>
<dbReference type="EMBL" id="AP022609">
    <property type="protein sequence ID" value="BBZ22075.1"/>
    <property type="molecule type" value="Genomic_DNA"/>
</dbReference>
<feature type="active site" description="Proton donor; for dehydratase activity" evidence="7">
    <location>
        <position position="1077"/>
    </location>
</feature>
<dbReference type="InterPro" id="IPR016036">
    <property type="entry name" value="Malonyl_transacylase_ACP-bd"/>
</dbReference>
<dbReference type="PROSITE" id="PS00606">
    <property type="entry name" value="KS3_1"/>
    <property type="match status" value="1"/>
</dbReference>
<evidence type="ECO:0000256" key="2">
    <source>
        <dbReference type="ARBA" id="ARBA00022553"/>
    </source>
</evidence>
<dbReference type="InterPro" id="IPR006162">
    <property type="entry name" value="Ppantetheine_attach_site"/>
</dbReference>
<dbReference type="Gene3D" id="3.30.70.3290">
    <property type="match status" value="1"/>
</dbReference>
<feature type="domain" description="PKS/mFAS DH" evidence="10">
    <location>
        <begin position="880"/>
        <end position="1163"/>
    </location>
</feature>
<dbReference type="Pfam" id="PF02801">
    <property type="entry name" value="Ketoacyl-synt_C"/>
    <property type="match status" value="1"/>
</dbReference>
<dbReference type="InterPro" id="IPR013149">
    <property type="entry name" value="ADH-like_C"/>
</dbReference>
<dbReference type="SUPFAM" id="SSF55048">
    <property type="entry name" value="Probable ACP-binding domain of malonyl-CoA ACP transacylase"/>
    <property type="match status" value="1"/>
</dbReference>
<dbReference type="SMART" id="SM00823">
    <property type="entry name" value="PKS_PP"/>
    <property type="match status" value="1"/>
</dbReference>
<dbReference type="InterPro" id="IPR016039">
    <property type="entry name" value="Thiolase-like"/>
</dbReference>
<keyword evidence="6" id="KW-0012">Acyltransferase</keyword>
<organism evidence="11 12">
    <name type="scientific">Mycolicibacter hiberniae</name>
    <dbReference type="NCBI Taxonomy" id="29314"/>
    <lineage>
        <taxon>Bacteria</taxon>
        <taxon>Bacillati</taxon>
        <taxon>Actinomycetota</taxon>
        <taxon>Actinomycetes</taxon>
        <taxon>Mycobacteriales</taxon>
        <taxon>Mycobacteriaceae</taxon>
        <taxon>Mycolicibacter</taxon>
    </lineage>
</organism>
<dbReference type="Pfam" id="PF00698">
    <property type="entry name" value="Acyl_transf_1"/>
    <property type="match status" value="1"/>
</dbReference>
<dbReference type="Gene3D" id="3.10.129.120">
    <property type="match status" value="1"/>
</dbReference>
<evidence type="ECO:0000259" key="9">
    <source>
        <dbReference type="PROSITE" id="PS52004"/>
    </source>
</evidence>
<dbReference type="InterPro" id="IPR011032">
    <property type="entry name" value="GroES-like_sf"/>
</dbReference>
<feature type="active site" description="Proton acceptor; for dehydratase activity" evidence="7">
    <location>
        <position position="918"/>
    </location>
</feature>
<dbReference type="InterPro" id="IPR049551">
    <property type="entry name" value="PKS_DH_C"/>
</dbReference>
<dbReference type="Pfam" id="PF00109">
    <property type="entry name" value="ketoacyl-synt"/>
    <property type="match status" value="1"/>
</dbReference>
<evidence type="ECO:0000313" key="12">
    <source>
        <dbReference type="Proteomes" id="UP000467260"/>
    </source>
</evidence>
<dbReference type="GO" id="GO:0006633">
    <property type="term" value="P:fatty acid biosynthetic process"/>
    <property type="evidence" value="ECO:0007669"/>
    <property type="project" value="InterPro"/>
</dbReference>
<dbReference type="InterPro" id="IPR001227">
    <property type="entry name" value="Ac_transferase_dom_sf"/>
</dbReference>
<dbReference type="SMART" id="SM00826">
    <property type="entry name" value="PKS_DH"/>
    <property type="match status" value="1"/>
</dbReference>
<dbReference type="Gene3D" id="1.10.1200.10">
    <property type="entry name" value="ACP-like"/>
    <property type="match status" value="1"/>
</dbReference>
<dbReference type="SMART" id="SM00827">
    <property type="entry name" value="PKS_AT"/>
    <property type="match status" value="1"/>
</dbReference>
<evidence type="ECO:0000256" key="5">
    <source>
        <dbReference type="ARBA" id="ARBA00023268"/>
    </source>
</evidence>
<proteinExistence type="predicted"/>
<keyword evidence="5" id="KW-0511">Multifunctional enzyme</keyword>
<sequence length="2113" mass="221981">MIDVAIVGIGCRLPGKVSDPNQLWEFLLSRGSGIVEVPADRWKLDRYYDPEPDMPGRMYVRSGGFLQESLWDFDPEFFGIAPVEASIMDPQQRLLLEVSQEAMDDAGVSGRVAGRPVGVYVGAFTADNMTIRRQPLSRTAINSHTATAGSFTMLSNRISYVYDLRGPSMTIDTACSSSLVALHEATQAIARGEIELALVGGVNAMLTPETFIEMCKGRFLSADGHCKTFDAAADGYARGEGAGIIVLKPLADATRDQDRVYAVIRATGVNQDGRTSGITVPNPQAQADLIRRVTAEAGLRPEQIGYLEAHGTGTAVGDPLEMAALGQTLGHVEGRTTDLVVGSIKNSIGHLEAAAGVAGVIKAALTLHHRQLAPQASLNQLNPAIPFDEYRLRVITEAEAFPAGYATAAASVNGFGYGGTNAHAVLVEAPKPPRAAVRRAPARVLPVSGRNADGARRLAEELLPLVADPSVDPVALADTMWSRRSHRHYRFAVPFGDRDDLLARLTSVADGSVTGGRTVTEGRAPVFVFSGMGPQWWRMGRDLLTAGGPFACAAAEVDELFADLAGWSLIDELRRDESDSRVASTAVAQSANFLVQIGLTAELAHYGVVPQAVVGHSVGEVSAAYVSGMLSLDDAVKVSYYRSRLATLAVGSGGMLAVGLSEAEVLDWIAGRADLCIAAVNSPSGVTLAGTCSAIAELRETLNNAGVFVRQLRVDVPYHSHLLDPLLPQLSRELAGLEPETPSVALYSTVTSAPVTGPDWGAEYWCENVRRPVRFAGTLAAMIDDGARVFVEVGPHPVLSGNIRESLLGAGVTGTAVGTLKRDADDAVSIRTALADLYVAGALNTEHAPGASDGLPAHCALPVHRFQRQRLWSMDQPVVDGYLGTGDARVLPGDLIDAGQPEWRTELATARLLWLRDHVVAGAVVLPGAAYLDAALAAAVHITGRPAPALDGVRFIAPLVVEDTELATMRLTVESSSGRFTVSSRNGSATGWTRHACGRIVDGLLRPTLGVAQLTGATAVTADEVYSQLADRGLSYGQEFRRIVEARVSATQVVARVDAAGTGVAASNHQAHPVVLDAALQCVALLVDAGQADAGGAVVPAAIQHVRQFAAIPDQVMVGVTRVTPQPGEAELVANVVLTDPEGHVVVELHRAQFRSISPGAPARGELERLWIEPVFEPREARDTGGRDQTATGERVLVIAAGQESAGWALQYASARGTRQVLVVRGGDPERICTDAEAELRHVLSADPADTRPLVVAVVAVTAPGDGAPPLNTMLRVGELPAMLAGAARAMQNVQDEAMRDGGLVPMHGLVITRGALPVPGDGQAPDLAASALVGARRVLRNEQPLLNWRLIDLDHDTALPTVVLESLVSGAHADDAVDEVALRRDRRMVIVNQAGLAGRLEALEAGRPLHDPEANFEIDVPQSAQLADLALREIPRRAPGRGEIELRIDGIGLNFKDPMKVLGVLGADELAGTHFGLGVGMEGIGVVTRVGADVDEVTVGTSMLVSIPGMASRYVTTAVDAGSMEPADGLPMAACGSVVVLMTAHYALQHAAHVQPDNWVLVSAGAGGVGMAAVQIAAKAGARVIATASTPERAELLRSLGAKYVVDSRALSAIDEVRAITGGHGADIVVNCAPGETVAANLEVAAEFGRVVEIGKTEIFAGRLVDLAVFNKNLSVTSIDLDRMMAHRRDLLRQVHREVLSALRVGDYELLLTRVMPASQVAEAFDQVARSTHLGRIVLDFTEPAPPVKPARPATSIRPDATYLVTGGLGALGLCTARWLAAKDAGRVVLAGRRGVSGPDQQAALDALRATGCDVRVEQVDVADMASVRGLLDRLADGPPLRGVFHAAGVLADEPLGALSQHGLNAVLRPKARGALILDEALADIELDHFVLYSSVSSQVGLVPQLSYAAASAVLDTLAHHRSRVGRPALSVNWGALAGGMATSSESISASLALNGLRLLPLDAATEYLDVAIGLNPIQVSVVDIDWGAWGSMHPASAHTPRFAGQVNAARDSTATSDSVRAQFAAMPDEQRVATLADVLADQVGKVLGIPADSVDRQSPLPELGLDSLSAVELRARINATLELAISAMELSRGGGISSLAARLGDYLAVAR</sequence>